<keyword evidence="6" id="KW-0106">Calcium</keyword>
<keyword evidence="5" id="KW-0482">Metalloprotease</keyword>
<comment type="cofactor">
    <cofactor evidence="6">
        <name>Zn(2+)</name>
        <dbReference type="ChEBI" id="CHEBI:29105"/>
    </cofactor>
    <text evidence="6">Binds 2 Zn(2+) ions per subunit.</text>
</comment>
<feature type="binding site" description="in inhibited form" evidence="6">
    <location>
        <position position="132"/>
    </location>
    <ligand>
        <name>Zn(2+)</name>
        <dbReference type="ChEBI" id="CHEBI:29105"/>
        <label>2</label>
        <note>catalytic</note>
    </ligand>
</feature>
<reference evidence="9" key="1">
    <citation type="submission" date="2019-03" db="EMBL/GenBank/DDBJ databases">
        <title>Improved annotation for the trematode Fasciola hepatica.</title>
        <authorList>
            <person name="Choi Y.-J."/>
            <person name="Martin J."/>
            <person name="Mitreva M."/>
        </authorList>
    </citation>
    <scope>NUCLEOTIDE SEQUENCE [LARGE SCALE GENOMIC DNA]</scope>
</reference>
<keyword evidence="10" id="KW-1185">Reference proteome</keyword>
<dbReference type="Pfam" id="PF00413">
    <property type="entry name" value="Peptidase_M10"/>
    <property type="match status" value="1"/>
</dbReference>
<comment type="cofactor">
    <cofactor evidence="6">
        <name>Ca(2+)</name>
        <dbReference type="ChEBI" id="CHEBI:29108"/>
    </cofactor>
    <text evidence="6">Can bind about 5 Ca(2+) ions per subunit.</text>
</comment>
<evidence type="ECO:0000256" key="5">
    <source>
        <dbReference type="ARBA" id="ARBA00023049"/>
    </source>
</evidence>
<feature type="binding site" evidence="6">
    <location>
        <position position="242"/>
    </location>
    <ligand>
        <name>Zn(2+)</name>
        <dbReference type="ChEBI" id="CHEBI:29105"/>
        <label>1</label>
    </ligand>
</feature>
<keyword evidence="1" id="KW-0645">Protease</keyword>
<protein>
    <submittedName>
        <fullName evidence="9">Matrix metallopeptidase 7 M10 family</fullName>
    </submittedName>
</protein>
<dbReference type="InterPro" id="IPR036365">
    <property type="entry name" value="PGBD-like_sf"/>
</dbReference>
<dbReference type="PANTHER" id="PTHR10201">
    <property type="entry name" value="MATRIX METALLOPROTEINASE"/>
    <property type="match status" value="1"/>
</dbReference>
<dbReference type="GO" id="GO:0030198">
    <property type="term" value="P:extracellular matrix organization"/>
    <property type="evidence" value="ECO:0007669"/>
    <property type="project" value="TreeGrafter"/>
</dbReference>
<dbReference type="PANTHER" id="PTHR10201:SF323">
    <property type="entry name" value="MATRIX METALLOPROTEINASE-21"/>
    <property type="match status" value="1"/>
</dbReference>
<feature type="binding site" evidence="6">
    <location>
        <position position="250"/>
    </location>
    <ligand>
        <name>Ca(2+)</name>
        <dbReference type="ChEBI" id="CHEBI:29108"/>
        <label>3</label>
    </ligand>
</feature>
<evidence type="ECO:0000256" key="6">
    <source>
        <dbReference type="PIRSR" id="PIRSR621190-2"/>
    </source>
</evidence>
<keyword evidence="7" id="KW-0472">Membrane</keyword>
<dbReference type="Gene3D" id="3.40.390.10">
    <property type="entry name" value="Collagenase (Catalytic Domain)"/>
    <property type="match status" value="1"/>
</dbReference>
<dbReference type="SUPFAM" id="SSF47090">
    <property type="entry name" value="PGBD-like"/>
    <property type="match status" value="1"/>
</dbReference>
<dbReference type="InterPro" id="IPR021190">
    <property type="entry name" value="Pept_M10A"/>
</dbReference>
<feature type="transmembrane region" description="Helical" evidence="7">
    <location>
        <begin position="12"/>
        <end position="29"/>
    </location>
</feature>
<evidence type="ECO:0000256" key="7">
    <source>
        <dbReference type="SAM" id="Phobius"/>
    </source>
</evidence>
<dbReference type="SUPFAM" id="SSF55486">
    <property type="entry name" value="Metalloproteases ('zincins'), catalytic domain"/>
    <property type="match status" value="1"/>
</dbReference>
<comment type="caution">
    <text evidence="9">The sequence shown here is derived from an EMBL/GenBank/DDBJ whole genome shotgun (WGS) entry which is preliminary data.</text>
</comment>
<dbReference type="InterPro" id="IPR001818">
    <property type="entry name" value="Pept_M10_metallopeptidase"/>
</dbReference>
<dbReference type="GO" id="GO:0004222">
    <property type="term" value="F:metalloendopeptidase activity"/>
    <property type="evidence" value="ECO:0007669"/>
    <property type="project" value="InterPro"/>
</dbReference>
<keyword evidence="2 6" id="KW-0479">Metal-binding</keyword>
<feature type="domain" description="Peptidase M10 metallopeptidase" evidence="8">
    <location>
        <begin position="179"/>
        <end position="253"/>
    </location>
</feature>
<dbReference type="InterPro" id="IPR024079">
    <property type="entry name" value="MetalloPept_cat_dom_sf"/>
</dbReference>
<dbReference type="GO" id="GO:0006508">
    <property type="term" value="P:proteolysis"/>
    <property type="evidence" value="ECO:0007669"/>
    <property type="project" value="UniProtKB-KW"/>
</dbReference>
<keyword evidence="7" id="KW-0812">Transmembrane</keyword>
<feature type="binding site" evidence="6">
    <location>
        <position position="232"/>
    </location>
    <ligand>
        <name>Ca(2+)</name>
        <dbReference type="ChEBI" id="CHEBI:29108"/>
        <label>2</label>
    </ligand>
</feature>
<dbReference type="Proteomes" id="UP000230066">
    <property type="component" value="Unassembled WGS sequence"/>
</dbReference>
<evidence type="ECO:0000256" key="2">
    <source>
        <dbReference type="ARBA" id="ARBA00022723"/>
    </source>
</evidence>
<dbReference type="AlphaFoldDB" id="A0A4E0RVK0"/>
<evidence type="ECO:0000259" key="8">
    <source>
        <dbReference type="Pfam" id="PF00413"/>
    </source>
</evidence>
<accession>A0A4E0RVK0</accession>
<keyword evidence="4 6" id="KW-0862">Zinc</keyword>
<evidence type="ECO:0000256" key="1">
    <source>
        <dbReference type="ARBA" id="ARBA00022670"/>
    </source>
</evidence>
<feature type="binding site" evidence="6">
    <location>
        <position position="244"/>
    </location>
    <ligand>
        <name>Zn(2+)</name>
        <dbReference type="ChEBI" id="CHEBI:29105"/>
        <label>1</label>
    </ligand>
</feature>
<evidence type="ECO:0000256" key="4">
    <source>
        <dbReference type="ARBA" id="ARBA00022833"/>
    </source>
</evidence>
<evidence type="ECO:0000256" key="3">
    <source>
        <dbReference type="ARBA" id="ARBA00022801"/>
    </source>
</evidence>
<dbReference type="GO" id="GO:0031012">
    <property type="term" value="C:extracellular matrix"/>
    <property type="evidence" value="ECO:0007669"/>
    <property type="project" value="InterPro"/>
</dbReference>
<keyword evidence="7" id="KW-1133">Transmembrane helix</keyword>
<evidence type="ECO:0000313" key="10">
    <source>
        <dbReference type="Proteomes" id="UP000230066"/>
    </source>
</evidence>
<keyword evidence="3" id="KW-0378">Hydrolase</keyword>
<feature type="binding site" evidence="6">
    <location>
        <position position="249"/>
    </location>
    <ligand>
        <name>Ca(2+)</name>
        <dbReference type="ChEBI" id="CHEBI:29108"/>
        <label>3</label>
    </ligand>
</feature>
<evidence type="ECO:0000313" key="9">
    <source>
        <dbReference type="EMBL" id="THD25337.1"/>
    </source>
</evidence>
<name>A0A4E0RVK0_FASHE</name>
<dbReference type="PRINTS" id="PR00138">
    <property type="entry name" value="MATRIXIN"/>
</dbReference>
<proteinExistence type="predicted"/>
<gene>
    <name evidence="9" type="ORF">D915_003553</name>
</gene>
<dbReference type="GO" id="GO:0030574">
    <property type="term" value="P:collagen catabolic process"/>
    <property type="evidence" value="ECO:0007669"/>
    <property type="project" value="TreeGrafter"/>
</dbReference>
<dbReference type="GO" id="GO:0008270">
    <property type="term" value="F:zinc ion binding"/>
    <property type="evidence" value="ECO:0007669"/>
    <property type="project" value="InterPro"/>
</dbReference>
<sequence length="258" mass="29381">MLPPRLSDNQIVVHYVFLVFCLCNVLRAVPLSKAIPTKASLSETPRLGFAESMELLLRYGYIATDTKNPNPINVDDDPRTTGWRVHSADNASLIDPPKQYFSGLRRFQQRYGLPITGELDVATAALLTAPRCGNPDEPLPETRLPRFQGRLQRSLDSGNLSDRLLRRAKRYLIGDEKMKWTKKQLTWQIRNYPSHSLSRVRTHAVFQHTFNLWSKVIDLDFVEEKDYFKSPDIEIHFGAGKHGDSIPFDGPGESDSML</sequence>
<organism evidence="9 10">
    <name type="scientific">Fasciola hepatica</name>
    <name type="common">Liver fluke</name>
    <dbReference type="NCBI Taxonomy" id="6192"/>
    <lineage>
        <taxon>Eukaryota</taxon>
        <taxon>Metazoa</taxon>
        <taxon>Spiralia</taxon>
        <taxon>Lophotrochozoa</taxon>
        <taxon>Platyhelminthes</taxon>
        <taxon>Trematoda</taxon>
        <taxon>Digenea</taxon>
        <taxon>Plagiorchiida</taxon>
        <taxon>Echinostomata</taxon>
        <taxon>Echinostomatoidea</taxon>
        <taxon>Fasciolidae</taxon>
        <taxon>Fasciola</taxon>
    </lineage>
</organism>
<dbReference type="EMBL" id="JXXN02001184">
    <property type="protein sequence ID" value="THD25337.1"/>
    <property type="molecule type" value="Genomic_DNA"/>
</dbReference>